<keyword evidence="6" id="KW-0175">Coiled coil</keyword>
<dbReference type="EMBL" id="PFAQ01000057">
    <property type="protein sequence ID" value="PIT94327.1"/>
    <property type="molecule type" value="Genomic_DNA"/>
</dbReference>
<protein>
    <recommendedName>
        <fullName evidence="10">AI-2E family transporter</fullName>
    </recommendedName>
</protein>
<evidence type="ECO:0008006" key="10">
    <source>
        <dbReference type="Google" id="ProtNLM"/>
    </source>
</evidence>
<reference evidence="9" key="1">
    <citation type="submission" date="2017-09" db="EMBL/GenBank/DDBJ databases">
        <title>Depth-based differentiation of microbial function through sediment-hosted aquifers and enrichment of novel symbionts in the deep terrestrial subsurface.</title>
        <authorList>
            <person name="Probst A.J."/>
            <person name="Ladd B."/>
            <person name="Jarett J.K."/>
            <person name="Geller-Mcgrath D.E."/>
            <person name="Sieber C.M.K."/>
            <person name="Emerson J.B."/>
            <person name="Anantharaman K."/>
            <person name="Thomas B.C."/>
            <person name="Malmstrom R."/>
            <person name="Stieglmeier M."/>
            <person name="Klingl A."/>
            <person name="Woyke T."/>
            <person name="Ryan C.M."/>
            <person name="Banfield J.F."/>
        </authorList>
    </citation>
    <scope>NUCLEOTIDE SEQUENCE [LARGE SCALE GENOMIC DNA]</scope>
</reference>
<evidence type="ECO:0000256" key="1">
    <source>
        <dbReference type="ARBA" id="ARBA00004141"/>
    </source>
</evidence>
<gene>
    <name evidence="8" type="ORF">COT98_04285</name>
</gene>
<dbReference type="InterPro" id="IPR002549">
    <property type="entry name" value="AI-2E-like"/>
</dbReference>
<dbReference type="Pfam" id="PF01594">
    <property type="entry name" value="AI-2E_transport"/>
    <property type="match status" value="1"/>
</dbReference>
<evidence type="ECO:0000256" key="2">
    <source>
        <dbReference type="ARBA" id="ARBA00009773"/>
    </source>
</evidence>
<proteinExistence type="inferred from homology"/>
<feature type="transmembrane region" description="Helical" evidence="7">
    <location>
        <begin position="12"/>
        <end position="39"/>
    </location>
</feature>
<feature type="transmembrane region" description="Helical" evidence="7">
    <location>
        <begin position="255"/>
        <end position="277"/>
    </location>
</feature>
<evidence type="ECO:0000256" key="4">
    <source>
        <dbReference type="ARBA" id="ARBA00022989"/>
    </source>
</evidence>
<feature type="transmembrane region" description="Helical" evidence="7">
    <location>
        <begin position="60"/>
        <end position="82"/>
    </location>
</feature>
<keyword evidence="5 7" id="KW-0472">Membrane</keyword>
<accession>A0A2M6WNF3</accession>
<evidence type="ECO:0000256" key="6">
    <source>
        <dbReference type="SAM" id="Coils"/>
    </source>
</evidence>
<evidence type="ECO:0000256" key="7">
    <source>
        <dbReference type="SAM" id="Phobius"/>
    </source>
</evidence>
<name>A0A2M6WNF3_9BACT</name>
<dbReference type="GO" id="GO:0016020">
    <property type="term" value="C:membrane"/>
    <property type="evidence" value="ECO:0007669"/>
    <property type="project" value="UniProtKB-SubCell"/>
</dbReference>
<feature type="transmembrane region" description="Helical" evidence="7">
    <location>
        <begin position="228"/>
        <end position="250"/>
    </location>
</feature>
<feature type="coiled-coil region" evidence="6">
    <location>
        <begin position="355"/>
        <end position="382"/>
    </location>
</feature>
<dbReference type="PANTHER" id="PTHR21716">
    <property type="entry name" value="TRANSMEMBRANE PROTEIN"/>
    <property type="match status" value="1"/>
</dbReference>
<dbReference type="AlphaFoldDB" id="A0A2M6WNF3"/>
<feature type="transmembrane region" description="Helical" evidence="7">
    <location>
        <begin position="197"/>
        <end position="222"/>
    </location>
</feature>
<comment type="similarity">
    <text evidence="2">Belongs to the autoinducer-2 exporter (AI-2E) (TC 2.A.86) family.</text>
</comment>
<evidence type="ECO:0000256" key="5">
    <source>
        <dbReference type="ARBA" id="ARBA00023136"/>
    </source>
</evidence>
<organism evidence="8 9">
    <name type="scientific">Candidatus Falkowbacteria bacterium CG10_big_fil_rev_8_21_14_0_10_39_9</name>
    <dbReference type="NCBI Taxonomy" id="1974566"/>
    <lineage>
        <taxon>Bacteria</taxon>
        <taxon>Candidatus Falkowiibacteriota</taxon>
    </lineage>
</organism>
<keyword evidence="4 7" id="KW-1133">Transmembrane helix</keyword>
<comment type="subcellular location">
    <subcellularLocation>
        <location evidence="1">Membrane</location>
        <topology evidence="1">Multi-pass membrane protein</topology>
    </subcellularLocation>
</comment>
<evidence type="ECO:0000313" key="8">
    <source>
        <dbReference type="EMBL" id="PIT94327.1"/>
    </source>
</evidence>
<evidence type="ECO:0000256" key="3">
    <source>
        <dbReference type="ARBA" id="ARBA00022692"/>
    </source>
</evidence>
<keyword evidence="3 7" id="KW-0812">Transmembrane</keyword>
<evidence type="ECO:0000313" key="9">
    <source>
        <dbReference type="Proteomes" id="UP000228900"/>
    </source>
</evidence>
<feature type="transmembrane region" description="Helical" evidence="7">
    <location>
        <begin position="297"/>
        <end position="322"/>
    </location>
</feature>
<dbReference type="PROSITE" id="PS51257">
    <property type="entry name" value="PROKAR_LIPOPROTEIN"/>
    <property type="match status" value="1"/>
</dbReference>
<comment type="caution">
    <text evidence="8">The sequence shown here is derived from an EMBL/GenBank/DDBJ whole genome shotgun (WGS) entry which is preliminary data.</text>
</comment>
<sequence length="384" mass="43880">MDNKLSKLFLFLLVFLVIIACFLVFRPFLIEIIIAAVLVSILYKPYSKLMTFFRSRNAAALVMCLLVIVLIIFPLSQVMILAGKKSVTAYNDVVQFFTQNNEIIQNKYLHRLDFVGLDNSTLVNFVIDIVKRSSDWMLGATTFILKETSSFFISLFFIIFAMFFFFRDGEKMLRRLMLWSPLQDKYNLRLFNKFKDVSYSTIISTFVTAFAQGIVGAIGYMIIGMPAFFLGILIGFTSLLPYIGSILIYIPTGIYLILTGQIWQGIFIILWGAIIIGNTDNIIRTYMIQGKAHVNPVFVFFSILGGIYLFGFWGVVIGPLIISIAITVFHIYELEYGLVSEDEIRELAASDRKDEKRIKEEMAAAKKAIEKAQKRGERELEEKK</sequence>
<dbReference type="PANTHER" id="PTHR21716:SF4">
    <property type="entry name" value="TRANSMEMBRANE PROTEIN 245"/>
    <property type="match status" value="1"/>
</dbReference>
<feature type="transmembrane region" description="Helical" evidence="7">
    <location>
        <begin position="148"/>
        <end position="166"/>
    </location>
</feature>
<dbReference type="Proteomes" id="UP000228900">
    <property type="component" value="Unassembled WGS sequence"/>
</dbReference>